<gene>
    <name evidence="6" type="ORF">PICST_53617</name>
</gene>
<dbReference type="AlphaFoldDB" id="A3GHX7"/>
<dbReference type="GO" id="GO:0005794">
    <property type="term" value="C:Golgi apparatus"/>
    <property type="evidence" value="ECO:0007669"/>
    <property type="project" value="TreeGrafter"/>
</dbReference>
<dbReference type="RefSeq" id="XP_001386917.2">
    <property type="nucleotide sequence ID" value="XM_001386880.1"/>
</dbReference>
<feature type="transmembrane region" description="Helical" evidence="5">
    <location>
        <begin position="117"/>
        <end position="138"/>
    </location>
</feature>
<dbReference type="KEGG" id="pic:PICST_53617"/>
<evidence type="ECO:0000313" key="7">
    <source>
        <dbReference type="Proteomes" id="UP000002258"/>
    </source>
</evidence>
<protein>
    <submittedName>
        <fullName evidence="6">Uncharacterized protein</fullName>
    </submittedName>
</protein>
<keyword evidence="7" id="KW-1185">Reference proteome</keyword>
<dbReference type="InterPro" id="IPR035952">
    <property type="entry name" value="Rhomboid-like_sf"/>
</dbReference>
<sequence length="407" mass="46520">MKVPKVTSILLVVLVSLTMLNFILKYYTYFVLIVSSSKHSASEVNSIAQETGEVPHPHELFVPLLTFIPSRSPVFSRPWVLITSSFIEENFVGLTMSFMLFFYLGKYLENMWGSKELTKFVFANVIVANVTLYFYYVLKSFVISEQTMEVPPVVISAMAVNMGLFVAIKQRISNHYFIFFKGNLRVKVTFLPFILLVLCFLLSLISEEFYISFLLSFLGFVISWTYLRFFKAGTNDRQSYLLPFALNRKRSSKNKYKLHPTGPENLTVGSTSTNLQIDSSYIKGDRSEQFSLYTFFPAPLSFVVKMVSSVVFNTLVHYHFLNSKDFATIDVDDDDNLQMEDVNNLQTTLFDLSPLKGAENVSAIPHAGSSIKKVWDWFSSSKSQSTKPFSIKSSMDKRRKLALKELE</sequence>
<dbReference type="OrthoDB" id="73612at2759"/>
<organism evidence="6 7">
    <name type="scientific">Scheffersomyces stipitis (strain ATCC 58785 / CBS 6054 / NBRC 10063 / NRRL Y-11545)</name>
    <name type="common">Yeast</name>
    <name type="synonym">Pichia stipitis</name>
    <dbReference type="NCBI Taxonomy" id="322104"/>
    <lineage>
        <taxon>Eukaryota</taxon>
        <taxon>Fungi</taxon>
        <taxon>Dikarya</taxon>
        <taxon>Ascomycota</taxon>
        <taxon>Saccharomycotina</taxon>
        <taxon>Pichiomycetes</taxon>
        <taxon>Debaryomycetaceae</taxon>
        <taxon>Scheffersomyces</taxon>
    </lineage>
</organism>
<keyword evidence="3 5" id="KW-1133">Transmembrane helix</keyword>
<name>A3GHX7_PICST</name>
<dbReference type="GO" id="GO:0006890">
    <property type="term" value="P:retrograde vesicle-mediated transport, Golgi to endoplasmic reticulum"/>
    <property type="evidence" value="ECO:0007669"/>
    <property type="project" value="InterPro"/>
</dbReference>
<dbReference type="Proteomes" id="UP000002258">
    <property type="component" value="Chromosome 1"/>
</dbReference>
<dbReference type="GeneID" id="4851876"/>
<dbReference type="Gene3D" id="1.20.1540.10">
    <property type="entry name" value="Rhomboid-like"/>
    <property type="match status" value="1"/>
</dbReference>
<dbReference type="eggNOG" id="KOG2890">
    <property type="taxonomic scope" value="Eukaryota"/>
</dbReference>
<evidence type="ECO:0000313" key="6">
    <source>
        <dbReference type="EMBL" id="EAZ62894.2"/>
    </source>
</evidence>
<dbReference type="PANTHER" id="PTHR13377:SF3">
    <property type="entry name" value="TRANSMEMBRANE PROTEIN 115"/>
    <property type="match status" value="1"/>
</dbReference>
<accession>A3GHX7</accession>
<feature type="transmembrane region" description="Helical" evidence="5">
    <location>
        <begin position="211"/>
        <end position="230"/>
    </location>
</feature>
<evidence type="ECO:0000256" key="4">
    <source>
        <dbReference type="ARBA" id="ARBA00023136"/>
    </source>
</evidence>
<evidence type="ECO:0000256" key="2">
    <source>
        <dbReference type="ARBA" id="ARBA00022692"/>
    </source>
</evidence>
<dbReference type="OMA" id="YYTYFVL"/>
<feature type="transmembrane region" description="Helical" evidence="5">
    <location>
        <begin position="188"/>
        <end position="205"/>
    </location>
</feature>
<dbReference type="HOGENOM" id="CLU_676370_0_0_1"/>
<feature type="transmembrane region" description="Helical" evidence="5">
    <location>
        <begin position="7"/>
        <end position="27"/>
    </location>
</feature>
<feature type="transmembrane region" description="Helical" evidence="5">
    <location>
        <begin position="150"/>
        <end position="168"/>
    </location>
</feature>
<dbReference type="InterPro" id="IPR013861">
    <property type="entry name" value="TMEM115/Pdh1/Rbl19"/>
</dbReference>
<evidence type="ECO:0000256" key="5">
    <source>
        <dbReference type="SAM" id="Phobius"/>
    </source>
</evidence>
<dbReference type="Pfam" id="PF08551">
    <property type="entry name" value="DUF1751"/>
    <property type="match status" value="1"/>
</dbReference>
<feature type="transmembrane region" description="Helical" evidence="5">
    <location>
        <begin position="79"/>
        <end position="105"/>
    </location>
</feature>
<evidence type="ECO:0000256" key="1">
    <source>
        <dbReference type="ARBA" id="ARBA00004141"/>
    </source>
</evidence>
<keyword evidence="2 5" id="KW-0812">Transmembrane</keyword>
<dbReference type="EMBL" id="AAVQ01000002">
    <property type="protein sequence ID" value="EAZ62894.2"/>
    <property type="molecule type" value="Genomic_DNA"/>
</dbReference>
<reference evidence="6 7" key="1">
    <citation type="journal article" date="2007" name="Nat. Biotechnol.">
        <title>Genome sequence of the lignocellulose-bioconverting and xylose-fermenting yeast Pichia stipitis.</title>
        <authorList>
            <person name="Jeffries T.W."/>
            <person name="Grigoriev I.V."/>
            <person name="Grimwood J."/>
            <person name="Laplaza J.M."/>
            <person name="Aerts A."/>
            <person name="Salamov A."/>
            <person name="Schmutz J."/>
            <person name="Lindquist E."/>
            <person name="Dehal P."/>
            <person name="Shapiro H."/>
            <person name="Jin Y.S."/>
            <person name="Passoth V."/>
            <person name="Richardson P.M."/>
        </authorList>
    </citation>
    <scope>NUCLEOTIDE SEQUENCE [LARGE SCALE GENOMIC DNA]</scope>
    <source>
        <strain evidence="7">ATCC 58785 / CBS 6054 / NBRC 10063 / NRRL Y-11545</strain>
    </source>
</reference>
<comment type="subcellular location">
    <subcellularLocation>
        <location evidence="1">Membrane</location>
        <topology evidence="1">Multi-pass membrane protein</topology>
    </subcellularLocation>
</comment>
<proteinExistence type="predicted"/>
<evidence type="ECO:0000256" key="3">
    <source>
        <dbReference type="ARBA" id="ARBA00022989"/>
    </source>
</evidence>
<comment type="caution">
    <text evidence="6">The sequence shown here is derived from an EMBL/GenBank/DDBJ whole genome shotgun (WGS) entry which is preliminary data.</text>
</comment>
<dbReference type="SMART" id="SM01160">
    <property type="entry name" value="DUF1751"/>
    <property type="match status" value="1"/>
</dbReference>
<dbReference type="PANTHER" id="PTHR13377">
    <property type="entry name" value="PLACENTAL PROTEIN 6"/>
    <property type="match status" value="1"/>
</dbReference>
<dbReference type="SUPFAM" id="SSF144091">
    <property type="entry name" value="Rhomboid-like"/>
    <property type="match status" value="1"/>
</dbReference>
<dbReference type="InParanoid" id="A3GHX7"/>
<dbReference type="GO" id="GO:0016020">
    <property type="term" value="C:membrane"/>
    <property type="evidence" value="ECO:0007669"/>
    <property type="project" value="UniProtKB-SubCell"/>
</dbReference>
<keyword evidence="4 5" id="KW-0472">Membrane</keyword>